<comment type="caution">
    <text evidence="11">The sequence shown here is derived from an EMBL/GenBank/DDBJ whole genome shotgun (WGS) entry which is preliminary data.</text>
</comment>
<keyword evidence="7 9" id="KW-0472">Membrane</keyword>
<proteinExistence type="inferred from homology"/>
<dbReference type="AlphaFoldDB" id="A0A496PIF6"/>
<sequence length="567" mass="59735">MGRHGSCAVRCRSQGERGVGAWAYPWQVSQTQTQFTPPTNRESWKAMSALILGFFMILIDTTIVTTALPAIMKDLDADLNGGLWVTSAYLLTYAVPLLISGRLGDRFGPRNMFLIGLSVFTLASLWCGLADSAAMLIAARAVQGLGAALLTPQSMTLITRIFPAERRGAPMALWGATAGVATLVGPLLGGVLVDAWGWEWIFFVNIPVGVLCFVLVWLWVPRLPVHSHSFDLLGVGLSAVGIFLLVFGIQQGESHDWGTIWTPFPWLPLTTLEFIIGGLLFLVVFVLWQARNKKEPLLPLRLFSNRNFTLANVAITCMGVAVTTFAVPVVLYLQTVREFTPTQAALVLAPMSLMGIIMAPLTGKMVGRRDPKWMAAPGFFVFGLGMFAMAWCVSSQAQLWAILVASAVMGLGSAFVWPSVSFTSNRDLTPMDAGAGSGVFNTTRQVGAVIGSAAIAAVMQATIAAQTTSALTDAPANVKQAAQAASGGGPEAGAGGVVPEFLHHAFATAYGQSLLLPALAALAGAVAALCFRARPSAAAEAATRADASRAQAAKVDAAQPNAAAEGS</sequence>
<dbReference type="PROSITE" id="PS50850">
    <property type="entry name" value="MFS"/>
    <property type="match status" value="1"/>
</dbReference>
<feature type="transmembrane region" description="Helical" evidence="9">
    <location>
        <begin position="200"/>
        <end position="220"/>
    </location>
</feature>
<evidence type="ECO:0000256" key="6">
    <source>
        <dbReference type="ARBA" id="ARBA00022989"/>
    </source>
</evidence>
<keyword evidence="5 9" id="KW-0812">Transmembrane</keyword>
<dbReference type="Proteomes" id="UP000273119">
    <property type="component" value="Unassembled WGS sequence"/>
</dbReference>
<feature type="transmembrane region" description="Helical" evidence="9">
    <location>
        <begin position="113"/>
        <end position="138"/>
    </location>
</feature>
<comment type="similarity">
    <text evidence="2">Belongs to the major facilitator superfamily. EmrB family.</text>
</comment>
<dbReference type="InterPro" id="IPR036259">
    <property type="entry name" value="MFS_trans_sf"/>
</dbReference>
<evidence type="ECO:0000256" key="3">
    <source>
        <dbReference type="ARBA" id="ARBA00022448"/>
    </source>
</evidence>
<keyword evidence="12" id="KW-1185">Reference proteome</keyword>
<evidence type="ECO:0000313" key="12">
    <source>
        <dbReference type="Proteomes" id="UP000273119"/>
    </source>
</evidence>
<feature type="transmembrane region" description="Helical" evidence="9">
    <location>
        <begin position="309"/>
        <end position="332"/>
    </location>
</feature>
<dbReference type="InterPro" id="IPR004638">
    <property type="entry name" value="EmrB-like"/>
</dbReference>
<evidence type="ECO:0000256" key="4">
    <source>
        <dbReference type="ARBA" id="ARBA00022475"/>
    </source>
</evidence>
<reference evidence="11 12" key="1">
    <citation type="submission" date="2018-07" db="EMBL/GenBank/DDBJ databases">
        <title>Arthrobacter sp. nov., isolated from raw cow's milk with high bacterial count.</title>
        <authorList>
            <person name="Hahne J."/>
            <person name="Isele D."/>
            <person name="Lipski A."/>
        </authorList>
    </citation>
    <scope>NUCLEOTIDE SEQUENCE [LARGE SCALE GENOMIC DNA]</scope>
    <source>
        <strain evidence="11 12">JZ R-183</strain>
    </source>
</reference>
<feature type="region of interest" description="Disordered" evidence="8">
    <location>
        <begin position="542"/>
        <end position="567"/>
    </location>
</feature>
<evidence type="ECO:0000256" key="7">
    <source>
        <dbReference type="ARBA" id="ARBA00023136"/>
    </source>
</evidence>
<evidence type="ECO:0000256" key="1">
    <source>
        <dbReference type="ARBA" id="ARBA00004651"/>
    </source>
</evidence>
<feature type="transmembrane region" description="Helical" evidence="9">
    <location>
        <begin position="83"/>
        <end position="101"/>
    </location>
</feature>
<gene>
    <name evidence="11" type="ORF">DWQ67_09600</name>
</gene>
<evidence type="ECO:0000256" key="8">
    <source>
        <dbReference type="SAM" id="MobiDB-lite"/>
    </source>
</evidence>
<dbReference type="SUPFAM" id="SSF103473">
    <property type="entry name" value="MFS general substrate transporter"/>
    <property type="match status" value="1"/>
</dbReference>
<feature type="transmembrane region" description="Helical" evidence="9">
    <location>
        <begin position="49"/>
        <end position="71"/>
    </location>
</feature>
<dbReference type="CDD" id="cd17503">
    <property type="entry name" value="MFS_LmrB_MDR_like"/>
    <property type="match status" value="1"/>
</dbReference>
<feature type="transmembrane region" description="Helical" evidence="9">
    <location>
        <begin position="397"/>
        <end position="417"/>
    </location>
</feature>
<evidence type="ECO:0000256" key="2">
    <source>
        <dbReference type="ARBA" id="ARBA00008537"/>
    </source>
</evidence>
<comment type="subcellular location">
    <subcellularLocation>
        <location evidence="1">Cell membrane</location>
        <topology evidence="1">Multi-pass membrane protein</topology>
    </subcellularLocation>
</comment>
<feature type="transmembrane region" description="Helical" evidence="9">
    <location>
        <begin position="269"/>
        <end position="288"/>
    </location>
</feature>
<dbReference type="Pfam" id="PF07690">
    <property type="entry name" value="MFS_1"/>
    <property type="match status" value="1"/>
</dbReference>
<feature type="transmembrane region" description="Helical" evidence="9">
    <location>
        <begin position="344"/>
        <end position="361"/>
    </location>
</feature>
<dbReference type="PANTHER" id="PTHR42718:SF42">
    <property type="entry name" value="EXPORT PROTEIN"/>
    <property type="match status" value="1"/>
</dbReference>
<evidence type="ECO:0000259" key="10">
    <source>
        <dbReference type="PROSITE" id="PS50850"/>
    </source>
</evidence>
<dbReference type="Gene3D" id="1.20.1250.20">
    <property type="entry name" value="MFS general substrate transporter like domains"/>
    <property type="match status" value="1"/>
</dbReference>
<dbReference type="NCBIfam" id="TIGR00711">
    <property type="entry name" value="efflux_EmrB"/>
    <property type="match status" value="1"/>
</dbReference>
<evidence type="ECO:0000256" key="5">
    <source>
        <dbReference type="ARBA" id="ARBA00022692"/>
    </source>
</evidence>
<dbReference type="GO" id="GO:0005886">
    <property type="term" value="C:plasma membrane"/>
    <property type="evidence" value="ECO:0007669"/>
    <property type="project" value="UniProtKB-SubCell"/>
</dbReference>
<keyword evidence="3" id="KW-0813">Transport</keyword>
<feature type="transmembrane region" description="Helical" evidence="9">
    <location>
        <begin position="373"/>
        <end position="391"/>
    </location>
</feature>
<dbReference type="Gene3D" id="1.20.1720.10">
    <property type="entry name" value="Multidrug resistance protein D"/>
    <property type="match status" value="1"/>
</dbReference>
<feature type="transmembrane region" description="Helical" evidence="9">
    <location>
        <begin position="232"/>
        <end position="249"/>
    </location>
</feature>
<keyword evidence="4" id="KW-1003">Cell membrane</keyword>
<dbReference type="GO" id="GO:0022857">
    <property type="term" value="F:transmembrane transporter activity"/>
    <property type="evidence" value="ECO:0007669"/>
    <property type="project" value="InterPro"/>
</dbReference>
<dbReference type="EMBL" id="QQXL01000005">
    <property type="protein sequence ID" value="RKW70283.1"/>
    <property type="molecule type" value="Genomic_DNA"/>
</dbReference>
<feature type="transmembrane region" description="Helical" evidence="9">
    <location>
        <begin position="144"/>
        <end position="162"/>
    </location>
</feature>
<dbReference type="FunFam" id="1.20.1720.10:FF:000021">
    <property type="entry name" value="Drug resistance transporter, EmrB/QacA subfamily"/>
    <property type="match status" value="1"/>
</dbReference>
<dbReference type="InterPro" id="IPR011701">
    <property type="entry name" value="MFS"/>
</dbReference>
<evidence type="ECO:0000256" key="9">
    <source>
        <dbReference type="SAM" id="Phobius"/>
    </source>
</evidence>
<dbReference type="InterPro" id="IPR020846">
    <property type="entry name" value="MFS_dom"/>
</dbReference>
<evidence type="ECO:0000313" key="11">
    <source>
        <dbReference type="EMBL" id="RKW70283.1"/>
    </source>
</evidence>
<accession>A0A496PIF6</accession>
<keyword evidence="6 9" id="KW-1133">Transmembrane helix</keyword>
<organism evidence="11 12">
    <name type="scientific">Galactobacter caseinivorans</name>
    <dbReference type="NCBI Taxonomy" id="2676123"/>
    <lineage>
        <taxon>Bacteria</taxon>
        <taxon>Bacillati</taxon>
        <taxon>Actinomycetota</taxon>
        <taxon>Actinomycetes</taxon>
        <taxon>Micrococcales</taxon>
        <taxon>Micrococcaceae</taxon>
        <taxon>Galactobacter</taxon>
    </lineage>
</organism>
<dbReference type="PANTHER" id="PTHR42718">
    <property type="entry name" value="MAJOR FACILITATOR SUPERFAMILY MULTIDRUG TRANSPORTER MFSC"/>
    <property type="match status" value="1"/>
</dbReference>
<feature type="domain" description="Major facilitator superfamily (MFS) profile" evidence="10">
    <location>
        <begin position="46"/>
        <end position="536"/>
    </location>
</feature>
<name>A0A496PIF6_9MICC</name>
<feature type="transmembrane region" description="Helical" evidence="9">
    <location>
        <begin position="169"/>
        <end position="188"/>
    </location>
</feature>
<protein>
    <submittedName>
        <fullName evidence="11">MFS transporter</fullName>
    </submittedName>
</protein>